<name>A0AA88VZU1_9ASTE</name>
<keyword evidence="4" id="KW-1185">Reference proteome</keyword>
<dbReference type="InterPro" id="IPR027944">
    <property type="entry name" value="SEO_C"/>
</dbReference>
<feature type="domain" description="Sieve element occlusion N-terminal" evidence="1">
    <location>
        <begin position="614"/>
        <end position="690"/>
    </location>
</feature>
<evidence type="ECO:0000313" key="4">
    <source>
        <dbReference type="Proteomes" id="UP001188597"/>
    </source>
</evidence>
<protein>
    <recommendedName>
        <fullName evidence="5">Sieve element occlusion</fullName>
    </recommendedName>
</protein>
<evidence type="ECO:0000259" key="2">
    <source>
        <dbReference type="Pfam" id="PF14577"/>
    </source>
</evidence>
<organism evidence="3 4">
    <name type="scientific">Escallonia herrerae</name>
    <dbReference type="NCBI Taxonomy" id="1293975"/>
    <lineage>
        <taxon>Eukaryota</taxon>
        <taxon>Viridiplantae</taxon>
        <taxon>Streptophyta</taxon>
        <taxon>Embryophyta</taxon>
        <taxon>Tracheophyta</taxon>
        <taxon>Spermatophyta</taxon>
        <taxon>Magnoliopsida</taxon>
        <taxon>eudicotyledons</taxon>
        <taxon>Gunneridae</taxon>
        <taxon>Pentapetalae</taxon>
        <taxon>asterids</taxon>
        <taxon>campanulids</taxon>
        <taxon>Escalloniales</taxon>
        <taxon>Escalloniaceae</taxon>
        <taxon>Escallonia</taxon>
    </lineage>
</organism>
<proteinExistence type="predicted"/>
<gene>
    <name evidence="3" type="ORF">RJ639_005271</name>
</gene>
<dbReference type="InterPro" id="IPR027942">
    <property type="entry name" value="SEO_N"/>
</dbReference>
<dbReference type="Proteomes" id="UP001188597">
    <property type="component" value="Unassembled WGS sequence"/>
</dbReference>
<evidence type="ECO:0008006" key="5">
    <source>
        <dbReference type="Google" id="ProtNLM"/>
    </source>
</evidence>
<accession>A0AA88VZU1</accession>
<dbReference type="Pfam" id="PF14576">
    <property type="entry name" value="SEO_N"/>
    <property type="match status" value="2"/>
</dbReference>
<evidence type="ECO:0000259" key="1">
    <source>
        <dbReference type="Pfam" id="PF14576"/>
    </source>
</evidence>
<dbReference type="Pfam" id="PF14577">
    <property type="entry name" value="SEO_C"/>
    <property type="match status" value="1"/>
</dbReference>
<dbReference type="PANTHER" id="PTHR33232">
    <property type="entry name" value="PROTEIN SIEVE ELEMENT OCCLUSION B-LIKE"/>
    <property type="match status" value="1"/>
</dbReference>
<feature type="domain" description="Sieve element occlusion N-terminal" evidence="1">
    <location>
        <begin position="14"/>
        <end position="213"/>
    </location>
</feature>
<dbReference type="GO" id="GO:0010088">
    <property type="term" value="P:phloem development"/>
    <property type="evidence" value="ECO:0007669"/>
    <property type="project" value="InterPro"/>
</dbReference>
<evidence type="ECO:0000313" key="3">
    <source>
        <dbReference type="EMBL" id="KAK3018521.1"/>
    </source>
</evidence>
<dbReference type="PANTHER" id="PTHR33232:SF20">
    <property type="entry name" value="PROTEIN SIEVE ELEMENT OCCLUSION B-LIKE"/>
    <property type="match status" value="1"/>
</dbReference>
<dbReference type="AlphaFoldDB" id="A0AA88VZU1"/>
<dbReference type="Gene3D" id="3.40.30.10">
    <property type="entry name" value="Glutaredoxin"/>
    <property type="match status" value="1"/>
</dbReference>
<sequence length="691" mass="78471">MQVVKGDRRLSSSSDDNVMMNQVQATHAPDGREVDLKPIVCIIEQIILRATSTMPGAVSQLDALDKKPPQSDFSAMLEVLAYTITRNVILTATYASGGGDAHATAITILNALSSYSWDAKVVIALAGFSVNYAEFWLVAQLYPSHPLAKLISQLKQLPDLVESGDSLKPRFYALSSLVKAILDLTKCIVEFKELPSQYISSDAAQLQTAMAWVTNEKRNAEAYQTLLRLFDTVHIDNMKILKALTYTKDDLQPLYDGYNERRVTIDVLRRKMVLLYISDLDISLDELMIFKLLYQNMHTYPRLESQHEVVWLPVMDRSTPWTDVNQQKFEHIRSVMPWYSLWHPYLVDQAVIKYIKEVWHFSKKPIIVVLDPQGKVVNTNALHMMWIWGSMAFPFTSLREEALWKETTWSMEFLADGVDPMLFNWDGRTVCLYGGEDMDWIRKFTTSAKAAALAANITLEMLYVGQSNAREKVRKCFSMIEAEKLSHVLQDPDVIWFFWLRLESMWHSKVQQGKSVENDVIMQEIMRMLSFDASAQGWAVIGSGSEMAKANGDTILRSFNELNNWMKNARERGFIVALNDHIRELQTPHHCNRLILPGIDNPEKVGDRRLSSSSDDNVMMKQVQATHAPDGREVDLKPIVCIIEQIILRATSTMPGAVSQLDALDEKPPQSDFSAMLEVLAYTISKISCKV</sequence>
<reference evidence="3" key="1">
    <citation type="submission" date="2022-12" db="EMBL/GenBank/DDBJ databases">
        <title>Draft genome assemblies for two species of Escallonia (Escalloniales).</title>
        <authorList>
            <person name="Chanderbali A."/>
            <person name="Dervinis C."/>
            <person name="Anghel I."/>
            <person name="Soltis D."/>
            <person name="Soltis P."/>
            <person name="Zapata F."/>
        </authorList>
    </citation>
    <scope>NUCLEOTIDE SEQUENCE</scope>
    <source>
        <strain evidence="3">UCBG64.0493</strain>
        <tissue evidence="3">Leaf</tissue>
    </source>
</reference>
<dbReference type="EMBL" id="JAVXUP010000932">
    <property type="protein sequence ID" value="KAK3018521.1"/>
    <property type="molecule type" value="Genomic_DNA"/>
</dbReference>
<feature type="domain" description="Sieve element occlusion C-terminal" evidence="2">
    <location>
        <begin position="399"/>
        <end position="600"/>
    </location>
</feature>
<dbReference type="InterPro" id="IPR039299">
    <property type="entry name" value="SEOA"/>
</dbReference>
<comment type="caution">
    <text evidence="3">The sequence shown here is derived from an EMBL/GenBank/DDBJ whole genome shotgun (WGS) entry which is preliminary data.</text>
</comment>